<reference evidence="3 4" key="1">
    <citation type="journal article" date="2012" name="Science">
        <title>The Paleozoic origin of enzymatic lignin decomposition reconstructed from 31 fungal genomes.</title>
        <authorList>
            <person name="Floudas D."/>
            <person name="Binder M."/>
            <person name="Riley R."/>
            <person name="Barry K."/>
            <person name="Blanchette R.A."/>
            <person name="Henrissat B."/>
            <person name="Martinez A.T."/>
            <person name="Otillar R."/>
            <person name="Spatafora J.W."/>
            <person name="Yadav J.S."/>
            <person name="Aerts A."/>
            <person name="Benoit I."/>
            <person name="Boyd A."/>
            <person name="Carlson A."/>
            <person name="Copeland A."/>
            <person name="Coutinho P.M."/>
            <person name="de Vries R.P."/>
            <person name="Ferreira P."/>
            <person name="Findley K."/>
            <person name="Foster B."/>
            <person name="Gaskell J."/>
            <person name="Glotzer D."/>
            <person name="Gorecki P."/>
            <person name="Heitman J."/>
            <person name="Hesse C."/>
            <person name="Hori C."/>
            <person name="Igarashi K."/>
            <person name="Jurgens J.A."/>
            <person name="Kallen N."/>
            <person name="Kersten P."/>
            <person name="Kohler A."/>
            <person name="Kuees U."/>
            <person name="Kumar T.K.A."/>
            <person name="Kuo A."/>
            <person name="LaButti K."/>
            <person name="Larrondo L.F."/>
            <person name="Lindquist E."/>
            <person name="Ling A."/>
            <person name="Lombard V."/>
            <person name="Lucas S."/>
            <person name="Lundell T."/>
            <person name="Martin R."/>
            <person name="McLaughlin D.J."/>
            <person name="Morgenstern I."/>
            <person name="Morin E."/>
            <person name="Murat C."/>
            <person name="Nagy L.G."/>
            <person name="Nolan M."/>
            <person name="Ohm R.A."/>
            <person name="Patyshakuliyeva A."/>
            <person name="Rokas A."/>
            <person name="Ruiz-Duenas F.J."/>
            <person name="Sabat G."/>
            <person name="Salamov A."/>
            <person name="Samejima M."/>
            <person name="Schmutz J."/>
            <person name="Slot J.C."/>
            <person name="St John F."/>
            <person name="Stenlid J."/>
            <person name="Sun H."/>
            <person name="Sun S."/>
            <person name="Syed K."/>
            <person name="Tsang A."/>
            <person name="Wiebenga A."/>
            <person name="Young D."/>
            <person name="Pisabarro A."/>
            <person name="Eastwood D.C."/>
            <person name="Martin F."/>
            <person name="Cullen D."/>
            <person name="Grigoriev I.V."/>
            <person name="Hibbett D.S."/>
        </authorList>
    </citation>
    <scope>NUCLEOTIDE SEQUENCE</scope>
    <source>
        <strain evidence="4">FP-58527</strain>
    </source>
</reference>
<sequence>MPPTLPISLSPHICVLASPDVHDLFESSGLPTIAQTLQSFVPLPNVMTRTTSLTSIPHTTFALRFSDLEQIETATREDEERRSARTIDWISARVSAKAAEWVKTTEAQSSGGVGGKDIWRDKTPWWEELKRCIEGDCIPNSDEGWNHPTAIILAVSTRAVNPLQALQELNTRPVELPAWVDPTALRYYLIIHPANSELTDPIAEALFNAVKKQYGLNSYLLPLVLPANPLPSPVPVPRDGVSQASVSGYAIRLSEGDIQQTGKFVREFAVMNLIPWMEKCAMEWNENFSSSRRLPSRLFSSTRRLFGSSAAATAPPTPGHGSSPSISSVSGRFRTHQANNSITSIASVSSTGTLVEGAVTQQRRLAEFATMLGDYKLATSVWEALRKEGRGGSDVLPLLLAPSPALALHAAHAISVLRSPSNPHFQSPGHAQLRALSYAVRWVVGIDKRDFMGPILEGERWLVQAAGGAEDPPSMLLYAHAAFLSEKKDARRRSALWYLLAADHLEKAGVKVIAMFFFRKAHDLYRMQVPRELSPSFWDSEARDPADWEGFPAVLPGIEHELGRLLYTTGDTESAVRYFLGLLRGGASSSSSLPEGQADGEAHGENPITTDKVFLEDFRVAAKHFRETEPEKWREASLQLPVTFCQPRQTRIRFPGNSIEGDPEEWARREEDWANFWRSKGIEKLERSSKAAVDEYFWVDLGMRNPLDVEVSLSGLSMVVQEVSAPEGSLAPDFIEVEVIDGVSLGPREFRTIPVAVKSSRPASLQITHVVFDFLSLLPVSESLALRGKRLQDTSQQRQTKTYASAVHIKVDVEDAGRRLRANFVDDRHLILIEGEYKRLKLWMTNSGSKPIREIWMVPGREDELWLESDEGNDASVGSSYASALKETLSSSNSLRPREPYCLALDDSGEASELAPGESMQVTLTLHAAHAGERELGLLFVFREAESMPFGSVRVTRPYDVVPVFRIAASAEPSKSLDHSYILNLELENISELGNLRLSQLTTLSPMWTSQSLGRCYLETVQPQQIHTFHLGITHGVKFQEPRPTLEFVSRKLEAIVHGEQPDDSEPPPLELSFQHITKGMKARSVTAPSMAHFVHCSRRTYSTHRAAACHPYIPPDSHPRIFPLFNPYTLDVILFWELDGDGRYGHILVPGLTLGARHGYLDRMIDDAESAKVKRSMYAETQRERSDILRAIRESEWNAEMDPTVVTKEIAGTIQHDFSKGPCKASVKFHLRNLSPTHSSRVTLRLAASPSDAETSCVALLSPRYIGRLTHRAEIQPHSIATVHTKVWVSRPGSFRLNDWTVDTQVHTSERTNIRHLRYVQGPPVDHLACFSVVDISHS</sequence>
<dbReference type="EMBL" id="KE504128">
    <property type="protein sequence ID" value="EPT03906.1"/>
    <property type="molecule type" value="Genomic_DNA"/>
</dbReference>
<dbReference type="InterPro" id="IPR057651">
    <property type="entry name" value="Ig_TPPC8_C"/>
</dbReference>
<dbReference type="STRING" id="743788.S8FRP2"/>
<evidence type="ECO:0000313" key="4">
    <source>
        <dbReference type="Proteomes" id="UP000015241"/>
    </source>
</evidence>
<dbReference type="HOGENOM" id="CLU_004823_3_0_1"/>
<dbReference type="PANTHER" id="PTHR12975">
    <property type="entry name" value="TRANSPORT PROTEIN TRAPP"/>
    <property type="match status" value="1"/>
</dbReference>
<dbReference type="Proteomes" id="UP000015241">
    <property type="component" value="Unassembled WGS sequence"/>
</dbReference>
<dbReference type="InterPro" id="IPR024420">
    <property type="entry name" value="TRAPP_III_complex_Trs85"/>
</dbReference>
<dbReference type="PANTHER" id="PTHR12975:SF6">
    <property type="entry name" value="TRAFFICKING PROTEIN PARTICLE COMPLEX SUBUNIT 8"/>
    <property type="match status" value="1"/>
</dbReference>
<protein>
    <recommendedName>
        <fullName evidence="2">TPPC8 C-terminal Ig-like domain-containing protein</fullName>
    </recommendedName>
</protein>
<keyword evidence="4" id="KW-1185">Reference proteome</keyword>
<feature type="region of interest" description="Disordered" evidence="1">
    <location>
        <begin position="309"/>
        <end position="329"/>
    </location>
</feature>
<evidence type="ECO:0000259" key="2">
    <source>
        <dbReference type="Pfam" id="PF24542"/>
    </source>
</evidence>
<evidence type="ECO:0000256" key="1">
    <source>
        <dbReference type="SAM" id="MobiDB-lite"/>
    </source>
</evidence>
<dbReference type="Pfam" id="PF24542">
    <property type="entry name" value="Ig_TPPC8_C"/>
    <property type="match status" value="1"/>
</dbReference>
<dbReference type="eggNOG" id="KOG1938">
    <property type="taxonomic scope" value="Eukaryota"/>
</dbReference>
<dbReference type="Pfam" id="PF12739">
    <property type="entry name" value="TRAPPC-Trs85"/>
    <property type="match status" value="1"/>
</dbReference>
<gene>
    <name evidence="3" type="ORF">FOMPIDRAFT_139737</name>
</gene>
<dbReference type="OrthoDB" id="203724at2759"/>
<dbReference type="GO" id="GO:1990072">
    <property type="term" value="C:TRAPPIII protein complex"/>
    <property type="evidence" value="ECO:0007669"/>
    <property type="project" value="TreeGrafter"/>
</dbReference>
<dbReference type="InParanoid" id="S8FRP2"/>
<feature type="domain" description="TPPC8 C-terminal Ig-like" evidence="2">
    <location>
        <begin position="1214"/>
        <end position="1303"/>
    </location>
</feature>
<accession>S8FRP2</accession>
<evidence type="ECO:0000313" key="3">
    <source>
        <dbReference type="EMBL" id="EPT03906.1"/>
    </source>
</evidence>
<organism evidence="3 4">
    <name type="scientific">Fomitopsis schrenkii</name>
    <name type="common">Brown rot fungus</name>
    <dbReference type="NCBI Taxonomy" id="2126942"/>
    <lineage>
        <taxon>Eukaryota</taxon>
        <taxon>Fungi</taxon>
        <taxon>Dikarya</taxon>
        <taxon>Basidiomycota</taxon>
        <taxon>Agaricomycotina</taxon>
        <taxon>Agaricomycetes</taxon>
        <taxon>Polyporales</taxon>
        <taxon>Fomitopsis</taxon>
    </lineage>
</organism>
<proteinExistence type="predicted"/>
<name>S8FRP2_FOMSC</name>